<dbReference type="RefSeq" id="WP_201857583.1">
    <property type="nucleotide sequence ID" value="NZ_JAERRG010000037.1"/>
</dbReference>
<accession>A0ABS1Q548</accession>
<protein>
    <recommendedName>
        <fullName evidence="4">Transmembrane protein</fullName>
    </recommendedName>
</protein>
<feature type="transmembrane region" description="Helical" evidence="1">
    <location>
        <begin position="35"/>
        <end position="54"/>
    </location>
</feature>
<proteinExistence type="predicted"/>
<evidence type="ECO:0008006" key="4">
    <source>
        <dbReference type="Google" id="ProtNLM"/>
    </source>
</evidence>
<evidence type="ECO:0000313" key="2">
    <source>
        <dbReference type="EMBL" id="MBL1119813.1"/>
    </source>
</evidence>
<feature type="transmembrane region" description="Helical" evidence="1">
    <location>
        <begin position="128"/>
        <end position="146"/>
    </location>
</feature>
<keyword evidence="3" id="KW-1185">Reference proteome</keyword>
<feature type="transmembrane region" description="Helical" evidence="1">
    <location>
        <begin position="60"/>
        <end position="80"/>
    </location>
</feature>
<keyword evidence="1" id="KW-0812">Transmembrane</keyword>
<dbReference type="Proteomes" id="UP000621510">
    <property type="component" value="Unassembled WGS sequence"/>
</dbReference>
<comment type="caution">
    <text evidence="2">The sequence shown here is derived from an EMBL/GenBank/DDBJ whole genome shotgun (WGS) entry which is preliminary data.</text>
</comment>
<organism evidence="2 3">
    <name type="scientific">Streptomyces endocoffeicus</name>
    <dbReference type="NCBI Taxonomy" id="2898945"/>
    <lineage>
        <taxon>Bacteria</taxon>
        <taxon>Bacillati</taxon>
        <taxon>Actinomycetota</taxon>
        <taxon>Actinomycetes</taxon>
        <taxon>Kitasatosporales</taxon>
        <taxon>Streptomycetaceae</taxon>
        <taxon>Streptomyces</taxon>
    </lineage>
</organism>
<feature type="transmembrane region" description="Helical" evidence="1">
    <location>
        <begin position="101"/>
        <end position="122"/>
    </location>
</feature>
<dbReference type="EMBL" id="JAERRG010000037">
    <property type="protein sequence ID" value="MBL1119813.1"/>
    <property type="molecule type" value="Genomic_DNA"/>
</dbReference>
<name>A0ABS1Q548_9ACTN</name>
<evidence type="ECO:0000313" key="3">
    <source>
        <dbReference type="Proteomes" id="UP000621510"/>
    </source>
</evidence>
<evidence type="ECO:0000256" key="1">
    <source>
        <dbReference type="SAM" id="Phobius"/>
    </source>
</evidence>
<reference evidence="2 3" key="1">
    <citation type="submission" date="2021-01" db="EMBL/GenBank/DDBJ databases">
        <title>WGS of actinomycetes isolated from Thailand.</title>
        <authorList>
            <person name="Thawai C."/>
        </authorList>
    </citation>
    <scope>NUCLEOTIDE SEQUENCE [LARGE SCALE GENOMIC DNA]</scope>
    <source>
        <strain evidence="2 3">CA3R110</strain>
    </source>
</reference>
<keyword evidence="1" id="KW-1133">Transmembrane helix</keyword>
<sequence length="175" mass="19012">MSERVTPPAEAARALRDIEQRRDQARAASEQESRWVSVVFGVAIFAQLAAPDFVSDDARSWISMAIAVLSLVYVVMLRNPRGGALLGRPTRVRRDEISPRFIRLAQLVMVAVAVICFLGTRLLPHAPFPYTGTVVGAVIGATLILFGRNLQRAMNSLAFRGDGKGSLDGGTYGSR</sequence>
<keyword evidence="1" id="KW-0472">Membrane</keyword>
<gene>
    <name evidence="2" type="ORF">JK364_47040</name>
</gene>